<organism evidence="3">
    <name type="scientific">Hordeum vulgare subsp. vulgare</name>
    <name type="common">Domesticated barley</name>
    <dbReference type="NCBI Taxonomy" id="112509"/>
    <lineage>
        <taxon>Eukaryota</taxon>
        <taxon>Viridiplantae</taxon>
        <taxon>Streptophyta</taxon>
        <taxon>Embryophyta</taxon>
        <taxon>Tracheophyta</taxon>
        <taxon>Spermatophyta</taxon>
        <taxon>Magnoliopsida</taxon>
        <taxon>Liliopsida</taxon>
        <taxon>Poales</taxon>
        <taxon>Poaceae</taxon>
        <taxon>BOP clade</taxon>
        <taxon>Pooideae</taxon>
        <taxon>Triticodae</taxon>
        <taxon>Triticeae</taxon>
        <taxon>Hordeinae</taxon>
        <taxon>Hordeum</taxon>
    </lineage>
</organism>
<feature type="compositionally biased region" description="Pro residues" evidence="1">
    <location>
        <begin position="154"/>
        <end position="163"/>
    </location>
</feature>
<proteinExistence type="evidence at transcript level"/>
<feature type="signal peptide" evidence="2">
    <location>
        <begin position="1"/>
        <end position="28"/>
    </location>
</feature>
<sequence>MAVSRTAMSVSFLVAVVVAAASVPAATAQAPCDSVCRLKAATETFAAAPPTEKAAAVEILSNKTEGAVSSAESAHQAAGLATRCLDDCNKLCGSGTRDLACSTRCETICRVEVESLSFAADVYRERARGPNRPSLMRDGRWRVHSPSVSRPPARDPPVPSAPL</sequence>
<feature type="chain" id="PRO_5003281841" evidence="2">
    <location>
        <begin position="29"/>
        <end position="163"/>
    </location>
</feature>
<reference evidence="3" key="1">
    <citation type="journal article" date="2011" name="Plant Physiol.">
        <title>Comprehensive sequence analysis of 24,783 barley full-length cDNAs derived from 12 clone libraries.</title>
        <authorList>
            <person name="Matsumoto T."/>
            <person name="Tanaka T."/>
            <person name="Sakai H."/>
            <person name="Amano N."/>
            <person name="Kanamori H."/>
            <person name="Kurita K."/>
            <person name="Kikuta A."/>
            <person name="Kamiya K."/>
            <person name="Yamamoto M."/>
            <person name="Ikawa H."/>
            <person name="Fujii N."/>
            <person name="Hori K."/>
            <person name="Itoh T."/>
            <person name="Sato K."/>
        </authorList>
    </citation>
    <scope>NUCLEOTIDE SEQUENCE</scope>
    <source>
        <tissue evidence="3">Flower</tissue>
    </source>
</reference>
<protein>
    <submittedName>
        <fullName evidence="3">Predicted protein</fullName>
    </submittedName>
</protein>
<evidence type="ECO:0000256" key="1">
    <source>
        <dbReference type="SAM" id="MobiDB-lite"/>
    </source>
</evidence>
<evidence type="ECO:0000256" key="2">
    <source>
        <dbReference type="SAM" id="SignalP"/>
    </source>
</evidence>
<accession>F2EIR9</accession>
<evidence type="ECO:0000313" key="3">
    <source>
        <dbReference type="EMBL" id="BAK07241.1"/>
    </source>
</evidence>
<keyword evidence="2" id="KW-0732">Signal</keyword>
<name>F2EIR9_HORVV</name>
<dbReference type="EMBL" id="AK376046">
    <property type="protein sequence ID" value="BAK07241.1"/>
    <property type="molecule type" value="mRNA"/>
</dbReference>
<feature type="region of interest" description="Disordered" evidence="1">
    <location>
        <begin position="129"/>
        <end position="163"/>
    </location>
</feature>
<dbReference type="AlphaFoldDB" id="F2EIR9"/>